<dbReference type="EMBL" id="CP015243">
    <property type="protein sequence ID" value="ANF56867.1"/>
    <property type="molecule type" value="Genomic_DNA"/>
</dbReference>
<keyword evidence="3 5" id="KW-0460">Magnesium</keyword>
<gene>
    <name evidence="7" type="ORF">A5892_04785</name>
</gene>
<dbReference type="SUPFAM" id="SSF51621">
    <property type="entry name" value="Phosphoenolpyruvate/pyruvate domain"/>
    <property type="match status" value="1"/>
</dbReference>
<protein>
    <submittedName>
        <fullName evidence="7">Host specificity protein</fullName>
    </submittedName>
</protein>
<evidence type="ECO:0000256" key="1">
    <source>
        <dbReference type="ARBA" id="ARBA00001946"/>
    </source>
</evidence>
<dbReference type="STRING" id="376489.A5892_04785"/>
<dbReference type="PIRSF" id="PIRSF015582">
    <property type="entry name" value="Cit_lyase_B"/>
    <property type="match status" value="1"/>
</dbReference>
<feature type="domain" description="HpcH/HpaI aldolase/citrate lyase" evidence="6">
    <location>
        <begin position="8"/>
        <end position="215"/>
    </location>
</feature>
<dbReference type="Pfam" id="PF03328">
    <property type="entry name" value="HpcH_HpaI"/>
    <property type="match status" value="1"/>
</dbReference>
<proteinExistence type="predicted"/>
<evidence type="ECO:0000259" key="6">
    <source>
        <dbReference type="Pfam" id="PF03328"/>
    </source>
</evidence>
<dbReference type="RefSeq" id="WP_064121832.1">
    <property type="nucleotide sequence ID" value="NZ_CP015243.1"/>
</dbReference>
<evidence type="ECO:0000256" key="4">
    <source>
        <dbReference type="PIRSR" id="PIRSR015582-1"/>
    </source>
</evidence>
<dbReference type="GO" id="GO:0006107">
    <property type="term" value="P:oxaloacetate metabolic process"/>
    <property type="evidence" value="ECO:0007669"/>
    <property type="project" value="TreeGrafter"/>
</dbReference>
<evidence type="ECO:0000256" key="3">
    <source>
        <dbReference type="ARBA" id="ARBA00022842"/>
    </source>
</evidence>
<reference evidence="7 8" key="1">
    <citation type="submission" date="2016-04" db="EMBL/GenBank/DDBJ databases">
        <title>Complete Genome Sequence of Halotalea alkalilenta IHB B 13600.</title>
        <authorList>
            <person name="Swarnkar M.K."/>
            <person name="Sharma A."/>
            <person name="Kaushal K."/>
            <person name="Soni R."/>
            <person name="Rana S."/>
            <person name="Singh A.K."/>
            <person name="Gulati A."/>
        </authorList>
    </citation>
    <scope>NUCLEOTIDE SEQUENCE [LARGE SCALE GENOMIC DNA]</scope>
    <source>
        <strain evidence="7 8">IHB B 13600</strain>
    </source>
</reference>
<dbReference type="InterPro" id="IPR015813">
    <property type="entry name" value="Pyrv/PenolPyrv_kinase-like_dom"/>
</dbReference>
<evidence type="ECO:0000256" key="5">
    <source>
        <dbReference type="PIRSR" id="PIRSR015582-2"/>
    </source>
</evidence>
<dbReference type="InterPro" id="IPR011206">
    <property type="entry name" value="Citrate_lyase_beta/mcl1/mcl2"/>
</dbReference>
<keyword evidence="8" id="KW-1185">Reference proteome</keyword>
<evidence type="ECO:0000313" key="8">
    <source>
        <dbReference type="Proteomes" id="UP000077875"/>
    </source>
</evidence>
<comment type="cofactor">
    <cofactor evidence="1">
        <name>Mg(2+)</name>
        <dbReference type="ChEBI" id="CHEBI:18420"/>
    </cofactor>
</comment>
<keyword evidence="2 5" id="KW-0479">Metal-binding</keyword>
<dbReference type="InterPro" id="IPR005000">
    <property type="entry name" value="Aldolase/citrate-lyase_domain"/>
</dbReference>
<name>A0A172YCB7_9GAMM</name>
<dbReference type="AlphaFoldDB" id="A0A172YCB7"/>
<evidence type="ECO:0000256" key="2">
    <source>
        <dbReference type="ARBA" id="ARBA00022723"/>
    </source>
</evidence>
<feature type="binding site" evidence="5">
    <location>
        <position position="118"/>
    </location>
    <ligand>
        <name>Mg(2+)</name>
        <dbReference type="ChEBI" id="CHEBI:18420"/>
    </ligand>
</feature>
<feature type="binding site" evidence="4">
    <location>
        <position position="67"/>
    </location>
    <ligand>
        <name>substrate</name>
    </ligand>
</feature>
<dbReference type="Proteomes" id="UP000077875">
    <property type="component" value="Chromosome"/>
</dbReference>
<feature type="binding site" evidence="4">
    <location>
        <position position="118"/>
    </location>
    <ligand>
        <name>substrate</name>
    </ligand>
</feature>
<dbReference type="KEGG" id="haa:A5892_04785"/>
<dbReference type="GO" id="GO:0003824">
    <property type="term" value="F:catalytic activity"/>
    <property type="evidence" value="ECO:0007669"/>
    <property type="project" value="InterPro"/>
</dbReference>
<sequence length="271" mass="29613">MSTSLSPRSVLFVPASRPELFDKALASGADRIIIDLEDAVDESGKSSARLSIERWSETHPDARFLVRINAPSHPAFYEDLRLCRRVEGIERVMVPKCESADALRQAALAGKPLWALVETARGIAALDSLAAVEGLERLALGELDLATDLGLARGSQGARRVIDQLRVALLVASRANRCQPPMAAVSPAIDDLARIEAHAREAEEMGFAGMLCIHPRQLAVAERWFAPSEQRLAWARRVVERAARGEAVFELEGEMVDLPVIEAARRLLARA</sequence>
<dbReference type="Gene3D" id="3.20.20.60">
    <property type="entry name" value="Phosphoenolpyruvate-binding domains"/>
    <property type="match status" value="1"/>
</dbReference>
<dbReference type="PANTHER" id="PTHR32308">
    <property type="entry name" value="LYASE BETA SUBUNIT, PUTATIVE (AFU_ORTHOLOGUE AFUA_4G13030)-RELATED"/>
    <property type="match status" value="1"/>
</dbReference>
<feature type="binding site" evidence="5">
    <location>
        <position position="144"/>
    </location>
    <ligand>
        <name>Mg(2+)</name>
        <dbReference type="ChEBI" id="CHEBI:18420"/>
    </ligand>
</feature>
<dbReference type="GO" id="GO:0000287">
    <property type="term" value="F:magnesium ion binding"/>
    <property type="evidence" value="ECO:0007669"/>
    <property type="project" value="TreeGrafter"/>
</dbReference>
<organism evidence="7 8">
    <name type="scientific">Halotalea alkalilenta</name>
    <dbReference type="NCBI Taxonomy" id="376489"/>
    <lineage>
        <taxon>Bacteria</taxon>
        <taxon>Pseudomonadati</taxon>
        <taxon>Pseudomonadota</taxon>
        <taxon>Gammaproteobacteria</taxon>
        <taxon>Oceanospirillales</taxon>
        <taxon>Halomonadaceae</taxon>
        <taxon>Halotalea</taxon>
    </lineage>
</organism>
<evidence type="ECO:0000313" key="7">
    <source>
        <dbReference type="EMBL" id="ANF56867.1"/>
    </source>
</evidence>
<dbReference type="InterPro" id="IPR040442">
    <property type="entry name" value="Pyrv_kinase-like_dom_sf"/>
</dbReference>
<accession>A0A172YCB7</accession>
<dbReference type="PANTHER" id="PTHR32308:SF10">
    <property type="entry name" value="CITRATE LYASE SUBUNIT BETA"/>
    <property type="match status" value="1"/>
</dbReference>